<dbReference type="PANTHER" id="PTHR42855">
    <property type="entry name" value="ABC TRANSPORTER ATP-BINDING SUBUNIT"/>
    <property type="match status" value="1"/>
</dbReference>
<dbReference type="InterPro" id="IPR003593">
    <property type="entry name" value="AAA+_ATPase"/>
</dbReference>
<keyword evidence="6" id="KW-1185">Reference proteome</keyword>
<dbReference type="InterPro" id="IPR027417">
    <property type="entry name" value="P-loop_NTPase"/>
</dbReference>
<dbReference type="PANTHER" id="PTHR42855:SF2">
    <property type="entry name" value="DRUG RESISTANCE ABC TRANSPORTER,ATP-BINDING PROTEIN"/>
    <property type="match status" value="1"/>
</dbReference>
<dbReference type="GO" id="GO:0005524">
    <property type="term" value="F:ATP binding"/>
    <property type="evidence" value="ECO:0007669"/>
    <property type="project" value="UniProtKB-KW"/>
</dbReference>
<keyword evidence="2 5" id="KW-0067">ATP-binding</keyword>
<evidence type="ECO:0000313" key="6">
    <source>
        <dbReference type="Proteomes" id="UP000076567"/>
    </source>
</evidence>
<dbReference type="Pfam" id="PF12848">
    <property type="entry name" value="ABC_tran_Xtn"/>
    <property type="match status" value="1"/>
</dbReference>
<evidence type="ECO:0000256" key="3">
    <source>
        <dbReference type="SAM" id="Coils"/>
    </source>
</evidence>
<gene>
    <name evidence="5" type="ORF">AWM68_01700</name>
</gene>
<dbReference type="InterPro" id="IPR017871">
    <property type="entry name" value="ABC_transporter-like_CS"/>
</dbReference>
<keyword evidence="1" id="KW-0547">Nucleotide-binding</keyword>
<feature type="domain" description="ABC transporter" evidence="4">
    <location>
        <begin position="5"/>
        <end position="212"/>
    </location>
</feature>
<dbReference type="Gene3D" id="3.40.50.300">
    <property type="entry name" value="P-loop containing nucleotide triphosphate hydrolases"/>
    <property type="match status" value="2"/>
</dbReference>
<keyword evidence="3" id="KW-0175">Coiled coil</keyword>
<protein>
    <submittedName>
        <fullName evidence="5">ABC transporter ATP-binding protein</fullName>
    </submittedName>
</protein>
<name>A0A161RWI1_9BACL</name>
<evidence type="ECO:0000313" key="5">
    <source>
        <dbReference type="EMBL" id="KZE69006.1"/>
    </source>
</evidence>
<dbReference type="SUPFAM" id="SSF52540">
    <property type="entry name" value="P-loop containing nucleoside triphosphate hydrolases"/>
    <property type="match status" value="2"/>
</dbReference>
<proteinExistence type="predicted"/>
<dbReference type="NCBIfam" id="NF000355">
    <property type="entry name" value="ribo_prot_ABC_F"/>
    <property type="match status" value="1"/>
</dbReference>
<dbReference type="InterPro" id="IPR032781">
    <property type="entry name" value="ABC_tran_Xtn"/>
</dbReference>
<evidence type="ECO:0000256" key="2">
    <source>
        <dbReference type="ARBA" id="ARBA00022840"/>
    </source>
</evidence>
<dbReference type="OrthoDB" id="9760950at2"/>
<evidence type="ECO:0000259" key="4">
    <source>
        <dbReference type="PROSITE" id="PS50893"/>
    </source>
</evidence>
<dbReference type="Proteomes" id="UP000076567">
    <property type="component" value="Unassembled WGS sequence"/>
</dbReference>
<dbReference type="SMART" id="SM00382">
    <property type="entry name" value="AAA"/>
    <property type="match status" value="2"/>
</dbReference>
<dbReference type="GO" id="GO:0016887">
    <property type="term" value="F:ATP hydrolysis activity"/>
    <property type="evidence" value="ECO:0007669"/>
    <property type="project" value="InterPro"/>
</dbReference>
<dbReference type="Pfam" id="PF00005">
    <property type="entry name" value="ABC_tran"/>
    <property type="match status" value="2"/>
</dbReference>
<dbReference type="FunFam" id="3.40.50.300:FF:000011">
    <property type="entry name" value="Putative ABC transporter ATP-binding component"/>
    <property type="match status" value="1"/>
</dbReference>
<comment type="caution">
    <text evidence="5">The sequence shown here is derived from an EMBL/GenBank/DDBJ whole genome shotgun (WGS) entry which is preliminary data.</text>
</comment>
<evidence type="ECO:0000256" key="1">
    <source>
        <dbReference type="ARBA" id="ARBA00022741"/>
    </source>
</evidence>
<organism evidence="5 6">
    <name type="scientific">Fictibacillus phosphorivorans</name>
    <dbReference type="NCBI Taxonomy" id="1221500"/>
    <lineage>
        <taxon>Bacteria</taxon>
        <taxon>Bacillati</taxon>
        <taxon>Bacillota</taxon>
        <taxon>Bacilli</taxon>
        <taxon>Bacillales</taxon>
        <taxon>Fictibacillaceae</taxon>
        <taxon>Fictibacillus</taxon>
    </lineage>
</organism>
<dbReference type="EMBL" id="LRFC01000001">
    <property type="protein sequence ID" value="KZE69006.1"/>
    <property type="molecule type" value="Genomic_DNA"/>
</dbReference>
<dbReference type="InterPro" id="IPR051309">
    <property type="entry name" value="ABCF_ATPase"/>
</dbReference>
<dbReference type="AlphaFoldDB" id="A0A161RWI1"/>
<dbReference type="InterPro" id="IPR003439">
    <property type="entry name" value="ABC_transporter-like_ATP-bd"/>
</dbReference>
<reference evidence="6" key="1">
    <citation type="submission" date="2016-01" db="EMBL/GenBank/DDBJ databases">
        <title>Draft genome of Chromobacterium sp. F49.</title>
        <authorList>
            <person name="Hong K.W."/>
        </authorList>
    </citation>
    <scope>NUCLEOTIDE SEQUENCE [LARGE SCALE GENOMIC DNA]</scope>
    <source>
        <strain evidence="6">P7IIIA</strain>
    </source>
</reference>
<dbReference type="RefSeq" id="WP_066236353.1">
    <property type="nucleotide sequence ID" value="NZ_LRFC01000001.1"/>
</dbReference>
<dbReference type="PROSITE" id="PS50893">
    <property type="entry name" value="ABC_TRANSPORTER_2"/>
    <property type="match status" value="2"/>
</dbReference>
<dbReference type="PROSITE" id="PS00211">
    <property type="entry name" value="ABC_TRANSPORTER_1"/>
    <property type="match status" value="1"/>
</dbReference>
<feature type="coiled-coil region" evidence="3">
    <location>
        <begin position="201"/>
        <end position="228"/>
    </location>
</feature>
<dbReference type="CDD" id="cd03221">
    <property type="entry name" value="ABCF_EF-3"/>
    <property type="match status" value="2"/>
</dbReference>
<feature type="domain" description="ABC transporter" evidence="4">
    <location>
        <begin position="312"/>
        <end position="524"/>
    </location>
</feature>
<sequence>MTIVLQVKKLQKKYGERELLKEISFEIRQGEKIGLVGWNGSGKTTLVNILMGNVEIDKGSITTWPAHLHMGYLPQSTDYRLNVDAEMRESAEDLLKTSKQLGLQKHLLESGEFGRLSGGERLKVSIAKIWANHPEFLILDEPTNHLDLQGISWLTEEVQRYSGASIIISHDRHFLDQTVNKIFELEDGELTIYEGNYSAYRAEKQRRYEQQKRDYEKQQRKIEMIEQQVNTLKAWSDKAHREAGKGGSAAENRQIGLKEYERMKAKKKDNQVKSKLKRLNLELSKSGIDKPKEETDVFFQFDAAGKRGKRLIEARGLAKQFGDRTLFEKSHFYIKHGERIALQGANGAGKTTFIKMLLGIETITRGSIWKSESMKIAYLSQDVSDLPEEKTVYEYFDLDEKHQVTQARTIFANMGIEDRKLSKPIRHLSLGERTRVKLVLMILQEYDVLILDEPTNHLDLPSREQLEETLSKFSGTLIIVSHDRFFVEKLCNKLLVIENQQIKRIEMGLGEYEEQRKRCLSNGDQGQELAEELALVENKITELLGKISFCKTGTDEYAEVDQDLQRLMVKKRQILQKNQA</sequence>
<accession>A0A161RWI1</accession>